<proteinExistence type="predicted"/>
<sequence>MLSVSEIPQGQSYLTGLNPYDQYVLARQEEIVKNMCISLGIDRRALNGEPNSLDLIDKRLAKFTVDDEFIDSNFLGIYLYLGELLKKNNGGAWKLNYIKQDDLWELIVLDKAGNELAVGISLYEEFENYRVQAFKDPIRSTYNRLAAISTL</sequence>
<reference evidence="1 2" key="1">
    <citation type="submission" date="2022-04" db="EMBL/GenBank/DDBJ databases">
        <title>The arsenic-methylating capacity of Chitinophaga filiformis YT5 during chitin decomposition.</title>
        <authorList>
            <person name="Chen G."/>
            <person name="Liang Y."/>
        </authorList>
    </citation>
    <scope>NUCLEOTIDE SEQUENCE [LARGE SCALE GENOMIC DNA]</scope>
    <source>
        <strain evidence="1 2">YT5</strain>
    </source>
</reference>
<name>A0ABY4HVS9_CHIFI</name>
<evidence type="ECO:0000313" key="2">
    <source>
        <dbReference type="Proteomes" id="UP000830198"/>
    </source>
</evidence>
<dbReference type="EMBL" id="CP095855">
    <property type="protein sequence ID" value="UPK67894.1"/>
    <property type="molecule type" value="Genomic_DNA"/>
</dbReference>
<dbReference type="RefSeq" id="WP_247810236.1">
    <property type="nucleotide sequence ID" value="NZ_CP095855.1"/>
</dbReference>
<keyword evidence="2" id="KW-1185">Reference proteome</keyword>
<dbReference type="Proteomes" id="UP000830198">
    <property type="component" value="Chromosome"/>
</dbReference>
<organism evidence="1 2">
    <name type="scientific">Chitinophaga filiformis</name>
    <name type="common">Myxococcus filiformis</name>
    <name type="synonym">Flexibacter filiformis</name>
    <dbReference type="NCBI Taxonomy" id="104663"/>
    <lineage>
        <taxon>Bacteria</taxon>
        <taxon>Pseudomonadati</taxon>
        <taxon>Bacteroidota</taxon>
        <taxon>Chitinophagia</taxon>
        <taxon>Chitinophagales</taxon>
        <taxon>Chitinophagaceae</taxon>
        <taxon>Chitinophaga</taxon>
    </lineage>
</organism>
<accession>A0ABY4HVS9</accession>
<protein>
    <submittedName>
        <fullName evidence="1">Uncharacterized protein</fullName>
    </submittedName>
</protein>
<evidence type="ECO:0000313" key="1">
    <source>
        <dbReference type="EMBL" id="UPK67894.1"/>
    </source>
</evidence>
<gene>
    <name evidence="1" type="ORF">MYF79_23360</name>
</gene>